<proteinExistence type="predicted"/>
<dbReference type="EMBL" id="FTPR01000002">
    <property type="protein sequence ID" value="SIT87697.1"/>
    <property type="molecule type" value="Genomic_DNA"/>
</dbReference>
<keyword evidence="2" id="KW-1185">Reference proteome</keyword>
<organism evidence="1 2">
    <name type="scientific">Yoonia rosea</name>
    <dbReference type="NCBI Taxonomy" id="287098"/>
    <lineage>
        <taxon>Bacteria</taxon>
        <taxon>Pseudomonadati</taxon>
        <taxon>Pseudomonadota</taxon>
        <taxon>Alphaproteobacteria</taxon>
        <taxon>Rhodobacterales</taxon>
        <taxon>Paracoccaceae</taxon>
        <taxon>Yoonia</taxon>
    </lineage>
</organism>
<gene>
    <name evidence="1" type="ORF">SAMN05421665_2499</name>
</gene>
<dbReference type="InterPro" id="IPR022254">
    <property type="entry name" value="DUF3775"/>
</dbReference>
<dbReference type="Pfam" id="PF12616">
    <property type="entry name" value="DUF3775"/>
    <property type="match status" value="1"/>
</dbReference>
<dbReference type="Proteomes" id="UP000186997">
    <property type="component" value="Unassembled WGS sequence"/>
</dbReference>
<dbReference type="OrthoDB" id="5641374at2"/>
<name>A0A1R3XAZ7_9RHOB</name>
<accession>A0A1R3XAZ7</accession>
<evidence type="ECO:0000313" key="2">
    <source>
        <dbReference type="Proteomes" id="UP000186997"/>
    </source>
</evidence>
<evidence type="ECO:0000313" key="1">
    <source>
        <dbReference type="EMBL" id="SIT87697.1"/>
    </source>
</evidence>
<evidence type="ECO:0008006" key="3">
    <source>
        <dbReference type="Google" id="ProtNLM"/>
    </source>
</evidence>
<dbReference type="AlphaFoldDB" id="A0A1R3XAZ7"/>
<protein>
    <recommendedName>
        <fullName evidence="3">DUF3775 domain-containing protein</fullName>
    </recommendedName>
</protein>
<dbReference type="RefSeq" id="WP_076660184.1">
    <property type="nucleotide sequence ID" value="NZ_FTPR01000002.1"/>
</dbReference>
<dbReference type="STRING" id="287098.SAMN05421665_2499"/>
<sequence length="108" mass="11649">MLPITADKIAEVIILARELDRAENEFDGFVDQLNDDEKTGLVAVFWIGRGSFEAEELAEALATAAREATTPTASYLKGSPHLADHLEAGMAALGMDPSEAEDDLYRPA</sequence>
<reference evidence="2" key="1">
    <citation type="submission" date="2017-01" db="EMBL/GenBank/DDBJ databases">
        <authorList>
            <person name="Varghese N."/>
            <person name="Submissions S."/>
        </authorList>
    </citation>
    <scope>NUCLEOTIDE SEQUENCE [LARGE SCALE GENOMIC DNA]</scope>
    <source>
        <strain evidence="2">DSM 29591</strain>
    </source>
</reference>